<feature type="region of interest" description="Disordered" evidence="2">
    <location>
        <begin position="22"/>
        <end position="68"/>
    </location>
</feature>
<dbReference type="AlphaFoldDB" id="A0A6A6YDS0"/>
<evidence type="ECO:0000256" key="1">
    <source>
        <dbReference type="ARBA" id="ARBA00006407"/>
    </source>
</evidence>
<evidence type="ECO:0000256" key="2">
    <source>
        <dbReference type="SAM" id="MobiDB-lite"/>
    </source>
</evidence>
<keyword evidence="5" id="KW-1185">Reference proteome</keyword>
<gene>
    <name evidence="4 6" type="ORF">BDZ99DRAFT_448959</name>
</gene>
<name>A0A6A6YDS0_9PEZI</name>
<dbReference type="RefSeq" id="XP_033573199.1">
    <property type="nucleotide sequence ID" value="XM_033718091.1"/>
</dbReference>
<dbReference type="InterPro" id="IPR021150">
    <property type="entry name" value="Ubiq_cyt_c_chap"/>
</dbReference>
<dbReference type="Proteomes" id="UP000504636">
    <property type="component" value="Unplaced"/>
</dbReference>
<reference evidence="6" key="3">
    <citation type="submission" date="2025-04" db="UniProtKB">
        <authorList>
            <consortium name="RefSeq"/>
        </authorList>
    </citation>
    <scope>IDENTIFICATION</scope>
    <source>
        <strain evidence="6">CBS 304.34</strain>
    </source>
</reference>
<evidence type="ECO:0000313" key="6">
    <source>
        <dbReference type="RefSeq" id="XP_033573199.1"/>
    </source>
</evidence>
<evidence type="ECO:0000259" key="3">
    <source>
        <dbReference type="Pfam" id="PF03981"/>
    </source>
</evidence>
<dbReference type="PANTHER" id="PTHR12184:SF1">
    <property type="entry name" value="UBIQUINOL-CYTOCHROME-C REDUCTASE COMPLEX ASSEMBLY FACTOR 1"/>
    <property type="match status" value="1"/>
</dbReference>
<sequence length="326" mass="35755">MASGYTCRACLGALVKRTKVAAPARRAPHKTSNLIPNTPLRTFASASQQPRKPKLRPDSKNTSGAPAESVIEGVEFITAPPKVASPGKSPLPASTTARLASEFRKRASETTETYIAYGATQPLFLECSRPGNYTVPQIDEGGVAPKNDAGEDLGVGTGWWYDSLGLTPTFNTWAQVTFLHMYLLTVRFRLFPKAHAPAWHQHLLDHFFHNAEDRMATFHGMVARGVRNKYLKDLWIQWRGVLAAYDEGLVKSDAVLAAAVWRNVFKADPAVDVKALAEIVSWMRREVRRLGEASDAEIAAGWEFKGNPGEEAPAVELKSALMKKAA</sequence>
<dbReference type="InterPro" id="IPR007129">
    <property type="entry name" value="Ubiqinol_cyt_c_chaperone_CPB3"/>
</dbReference>
<reference evidence="4 6" key="1">
    <citation type="journal article" date="2020" name="Stud. Mycol.">
        <title>101 Dothideomycetes genomes: a test case for predicting lifestyles and emergence of pathogens.</title>
        <authorList>
            <person name="Haridas S."/>
            <person name="Albert R."/>
            <person name="Binder M."/>
            <person name="Bloem J."/>
            <person name="Labutti K."/>
            <person name="Salamov A."/>
            <person name="Andreopoulos B."/>
            <person name="Baker S."/>
            <person name="Barry K."/>
            <person name="Bills G."/>
            <person name="Bluhm B."/>
            <person name="Cannon C."/>
            <person name="Castanera R."/>
            <person name="Culley D."/>
            <person name="Daum C."/>
            <person name="Ezra D."/>
            <person name="Gonzalez J."/>
            <person name="Henrissat B."/>
            <person name="Kuo A."/>
            <person name="Liang C."/>
            <person name="Lipzen A."/>
            <person name="Lutzoni F."/>
            <person name="Magnuson J."/>
            <person name="Mondo S."/>
            <person name="Nolan M."/>
            <person name="Ohm R."/>
            <person name="Pangilinan J."/>
            <person name="Park H.-J."/>
            <person name="Ramirez L."/>
            <person name="Alfaro M."/>
            <person name="Sun H."/>
            <person name="Tritt A."/>
            <person name="Yoshinaga Y."/>
            <person name="Zwiers L.-H."/>
            <person name="Turgeon B."/>
            <person name="Goodwin S."/>
            <person name="Spatafora J."/>
            <person name="Crous P."/>
            <person name="Grigoriev I."/>
        </authorList>
    </citation>
    <scope>NUCLEOTIDE SEQUENCE</scope>
    <source>
        <strain evidence="4 6">CBS 304.34</strain>
    </source>
</reference>
<organism evidence="4">
    <name type="scientific">Mytilinidion resinicola</name>
    <dbReference type="NCBI Taxonomy" id="574789"/>
    <lineage>
        <taxon>Eukaryota</taxon>
        <taxon>Fungi</taxon>
        <taxon>Dikarya</taxon>
        <taxon>Ascomycota</taxon>
        <taxon>Pezizomycotina</taxon>
        <taxon>Dothideomycetes</taxon>
        <taxon>Pleosporomycetidae</taxon>
        <taxon>Mytilinidiales</taxon>
        <taxon>Mytilinidiaceae</taxon>
        <taxon>Mytilinidion</taxon>
    </lineage>
</organism>
<reference evidence="6" key="2">
    <citation type="submission" date="2020-04" db="EMBL/GenBank/DDBJ databases">
        <authorList>
            <consortium name="NCBI Genome Project"/>
        </authorList>
    </citation>
    <scope>NUCLEOTIDE SEQUENCE</scope>
    <source>
        <strain evidence="6">CBS 304.34</strain>
    </source>
</reference>
<comment type="similarity">
    <text evidence="1">Belongs to the CBP3 family.</text>
</comment>
<dbReference type="GeneID" id="54458984"/>
<dbReference type="PANTHER" id="PTHR12184">
    <property type="entry name" value="UBIQUINOL-CYTOCHROME C REDUCTASE COMPLEX ASSEMBLY FACTOR 1 FAMILY MEMBER"/>
    <property type="match status" value="1"/>
</dbReference>
<evidence type="ECO:0000313" key="5">
    <source>
        <dbReference type="Proteomes" id="UP000504636"/>
    </source>
</evidence>
<dbReference type="Pfam" id="PF03981">
    <property type="entry name" value="Ubiq_cyt_C_chap"/>
    <property type="match status" value="1"/>
</dbReference>
<accession>A0A6A6YDS0</accession>
<proteinExistence type="inferred from homology"/>
<protein>
    <recommendedName>
        <fullName evidence="3">Ubiquinol-cytochrome c chaperone domain-containing protein</fullName>
    </recommendedName>
</protein>
<feature type="compositionally biased region" description="Polar residues" evidence="2">
    <location>
        <begin position="30"/>
        <end position="50"/>
    </location>
</feature>
<dbReference type="OrthoDB" id="10253878at2759"/>
<dbReference type="EMBL" id="MU003707">
    <property type="protein sequence ID" value="KAF2806235.1"/>
    <property type="molecule type" value="Genomic_DNA"/>
</dbReference>
<evidence type="ECO:0000313" key="4">
    <source>
        <dbReference type="EMBL" id="KAF2806235.1"/>
    </source>
</evidence>
<dbReference type="GO" id="GO:0034551">
    <property type="term" value="P:mitochondrial respiratory chain complex III assembly"/>
    <property type="evidence" value="ECO:0007669"/>
    <property type="project" value="TreeGrafter"/>
</dbReference>
<feature type="domain" description="Ubiquinol-cytochrome c chaperone" evidence="3">
    <location>
        <begin position="163"/>
        <end position="301"/>
    </location>
</feature>
<dbReference type="GO" id="GO:0005739">
    <property type="term" value="C:mitochondrion"/>
    <property type="evidence" value="ECO:0007669"/>
    <property type="project" value="TreeGrafter"/>
</dbReference>